<gene>
    <name evidence="1" type="ORF">CTheo_5091</name>
</gene>
<evidence type="ECO:0000313" key="1">
    <source>
        <dbReference type="EMBL" id="KAB5591487.1"/>
    </source>
</evidence>
<accession>A0A5N5QJM2</accession>
<sequence length="163" mass="18543">MVTTRPLFCTIYRSDRTYGYRDQLNIWSSRIGIRSIEFQTTAAEYRDENGQQVFWAIPIFPQVYADPLPLRGYSARGGSRLGAQEASMWALQQGGLDLDMSLVRWSFVQIGGRGCLFEATPCLYGNPTLLSDRRVIGRGSTKRGAEEESSRLLFATEYYCVWD</sequence>
<dbReference type="EMBL" id="SSOP01000103">
    <property type="protein sequence ID" value="KAB5591487.1"/>
    <property type="molecule type" value="Genomic_DNA"/>
</dbReference>
<proteinExistence type="predicted"/>
<comment type="caution">
    <text evidence="1">The sequence shown here is derived from an EMBL/GenBank/DDBJ whole genome shotgun (WGS) entry which is preliminary data.</text>
</comment>
<keyword evidence="2" id="KW-1185">Reference proteome</keyword>
<protein>
    <submittedName>
        <fullName evidence="1">Uncharacterized protein</fullName>
    </submittedName>
</protein>
<evidence type="ECO:0000313" key="2">
    <source>
        <dbReference type="Proteomes" id="UP000383932"/>
    </source>
</evidence>
<organism evidence="1 2">
    <name type="scientific">Ceratobasidium theobromae</name>
    <dbReference type="NCBI Taxonomy" id="1582974"/>
    <lineage>
        <taxon>Eukaryota</taxon>
        <taxon>Fungi</taxon>
        <taxon>Dikarya</taxon>
        <taxon>Basidiomycota</taxon>
        <taxon>Agaricomycotina</taxon>
        <taxon>Agaricomycetes</taxon>
        <taxon>Cantharellales</taxon>
        <taxon>Ceratobasidiaceae</taxon>
        <taxon>Ceratobasidium</taxon>
    </lineage>
</organism>
<dbReference type="Proteomes" id="UP000383932">
    <property type="component" value="Unassembled WGS sequence"/>
</dbReference>
<name>A0A5N5QJM2_9AGAM</name>
<reference evidence="1 2" key="1">
    <citation type="journal article" date="2019" name="Fungal Biol. Biotechnol.">
        <title>Draft genome sequence of fastidious pathogen Ceratobasidium theobromae, which causes vascular-streak dieback in Theobroma cacao.</title>
        <authorList>
            <person name="Ali S.S."/>
            <person name="Asman A."/>
            <person name="Shao J."/>
            <person name="Firmansyah A.P."/>
            <person name="Susilo A.W."/>
            <person name="Rosmana A."/>
            <person name="McMahon P."/>
            <person name="Junaid M."/>
            <person name="Guest D."/>
            <person name="Kheng T.Y."/>
            <person name="Meinhardt L.W."/>
            <person name="Bailey B.A."/>
        </authorList>
    </citation>
    <scope>NUCLEOTIDE SEQUENCE [LARGE SCALE GENOMIC DNA]</scope>
    <source>
        <strain evidence="1 2">CT2</strain>
    </source>
</reference>
<dbReference type="OrthoDB" id="3173853at2759"/>
<dbReference type="AlphaFoldDB" id="A0A5N5QJM2"/>